<organism evidence="1">
    <name type="scientific">Salmonella enterica</name>
    <name type="common">Salmonella choleraesuis</name>
    <dbReference type="NCBI Taxonomy" id="28901"/>
    <lineage>
        <taxon>Bacteria</taxon>
        <taxon>Pseudomonadati</taxon>
        <taxon>Pseudomonadota</taxon>
        <taxon>Gammaproteobacteria</taxon>
        <taxon>Enterobacterales</taxon>
        <taxon>Enterobacteriaceae</taxon>
        <taxon>Salmonella</taxon>
    </lineage>
</organism>
<dbReference type="EMBL" id="AAGROW010000003">
    <property type="protein sequence ID" value="EBR2323783.1"/>
    <property type="molecule type" value="Genomic_DNA"/>
</dbReference>
<name>A0A5U7BST2_SALER</name>
<reference evidence="1" key="1">
    <citation type="submission" date="2018-07" db="EMBL/GenBank/DDBJ databases">
        <authorList>
            <consortium name="GenomeTrakr network: Whole genome sequencing for foodborne pathogen traceback"/>
        </authorList>
    </citation>
    <scope>NUCLEOTIDE SEQUENCE</scope>
    <source>
        <strain evidence="1">CFSAN048110</strain>
    </source>
</reference>
<dbReference type="AlphaFoldDB" id="A0A5U7BST2"/>
<proteinExistence type="predicted"/>
<gene>
    <name evidence="1" type="ORF">A7E02_06485</name>
</gene>
<comment type="caution">
    <text evidence="1">The sequence shown here is derived from an EMBL/GenBank/DDBJ whole genome shotgun (WGS) entry which is preliminary data.</text>
</comment>
<accession>A0A5U7BST2</accession>
<dbReference type="RefSeq" id="WP_072100812.1">
    <property type="nucleotide sequence ID" value="NZ_JBPXBY010000005.1"/>
</dbReference>
<sequence>MSSHENDRIKVIMMLLSEQRILLDEMKDIFPEEDIFLFNNVLDFIQNNYDKNYYPINVLRQAAGCESDSDLLKLVRYFCGAHSKLFNITYCYYDFDGEEIPISAECYYNALISDISPISLLSGREIDDFDVNNISFYCILNVK</sequence>
<protein>
    <submittedName>
        <fullName evidence="1">Uncharacterized protein</fullName>
    </submittedName>
</protein>
<evidence type="ECO:0000313" key="1">
    <source>
        <dbReference type="EMBL" id="EBR2323783.1"/>
    </source>
</evidence>